<dbReference type="GO" id="GO:0005524">
    <property type="term" value="F:ATP binding"/>
    <property type="evidence" value="ECO:0007669"/>
    <property type="project" value="UniProtKB-KW"/>
</dbReference>
<dbReference type="SMART" id="SM00368">
    <property type="entry name" value="LRR_RI"/>
    <property type="match status" value="3"/>
</dbReference>
<organism evidence="10 11">
    <name type="scientific">Sarcophilus harrisii</name>
    <name type="common">Tasmanian devil</name>
    <name type="synonym">Sarcophilus laniarius</name>
    <dbReference type="NCBI Taxonomy" id="9305"/>
    <lineage>
        <taxon>Eukaryota</taxon>
        <taxon>Metazoa</taxon>
        <taxon>Chordata</taxon>
        <taxon>Craniata</taxon>
        <taxon>Vertebrata</taxon>
        <taxon>Euteleostomi</taxon>
        <taxon>Mammalia</taxon>
        <taxon>Metatheria</taxon>
        <taxon>Dasyuromorphia</taxon>
        <taxon>Dasyuridae</taxon>
        <taxon>Sarcophilus</taxon>
    </lineage>
</organism>
<keyword evidence="6" id="KW-0067">ATP-binding</keyword>
<dbReference type="Proteomes" id="UP000007648">
    <property type="component" value="Unassembled WGS sequence"/>
</dbReference>
<dbReference type="Gene3D" id="1.10.533.10">
    <property type="entry name" value="Death Domain, Fas"/>
    <property type="match status" value="1"/>
</dbReference>
<feature type="region of interest" description="Disordered" evidence="7">
    <location>
        <begin position="91"/>
        <end position="113"/>
    </location>
</feature>
<dbReference type="Gene3D" id="3.80.10.10">
    <property type="entry name" value="Ribonuclease Inhibitor"/>
    <property type="match status" value="2"/>
</dbReference>
<dbReference type="Pfam" id="PF17776">
    <property type="entry name" value="NLRC4_HD2"/>
    <property type="match status" value="1"/>
</dbReference>
<dbReference type="Ensembl" id="ENSSHAT00000029005.1">
    <property type="protein sequence ID" value="ENSSHAP00000039698.1"/>
    <property type="gene ID" value="ENSSHAG00000026985.1"/>
</dbReference>
<reference evidence="10" key="2">
    <citation type="submission" date="2025-08" db="UniProtKB">
        <authorList>
            <consortium name="Ensembl"/>
        </authorList>
    </citation>
    <scope>IDENTIFICATION</scope>
</reference>
<dbReference type="InterPro" id="IPR050637">
    <property type="entry name" value="NLRP_innate_immun_reg"/>
</dbReference>
<evidence type="ECO:0000256" key="1">
    <source>
        <dbReference type="ARBA" id="ARBA00004496"/>
    </source>
</evidence>
<evidence type="ECO:0008006" key="12">
    <source>
        <dbReference type="Google" id="ProtNLM"/>
    </source>
</evidence>
<keyword evidence="2" id="KW-0963">Cytoplasm</keyword>
<dbReference type="InterPro" id="IPR029495">
    <property type="entry name" value="NACHT-assoc"/>
</dbReference>
<proteinExistence type="predicted"/>
<dbReference type="SUPFAM" id="SSF52047">
    <property type="entry name" value="RNI-like"/>
    <property type="match status" value="1"/>
</dbReference>
<reference evidence="10" key="3">
    <citation type="submission" date="2025-09" db="UniProtKB">
        <authorList>
            <consortium name="Ensembl"/>
        </authorList>
    </citation>
    <scope>IDENTIFICATION</scope>
</reference>
<dbReference type="Pfam" id="PF17779">
    <property type="entry name" value="WHD_NOD2"/>
    <property type="match status" value="1"/>
</dbReference>
<evidence type="ECO:0000256" key="6">
    <source>
        <dbReference type="ARBA" id="ARBA00022840"/>
    </source>
</evidence>
<evidence type="ECO:0000256" key="7">
    <source>
        <dbReference type="SAM" id="MobiDB-lite"/>
    </source>
</evidence>
<protein>
    <recommendedName>
        <fullName evidence="12">NACHT domain-containing protein</fullName>
    </recommendedName>
</protein>
<dbReference type="GeneTree" id="ENSGT00940000162005"/>
<dbReference type="InterPro" id="IPR041267">
    <property type="entry name" value="NLRP_HD2"/>
</dbReference>
<dbReference type="SUPFAM" id="SSF47986">
    <property type="entry name" value="DEATH domain"/>
    <property type="match status" value="1"/>
</dbReference>
<dbReference type="AlphaFoldDB" id="A0A7N4PMI7"/>
<dbReference type="GO" id="GO:0050727">
    <property type="term" value="P:regulation of inflammatory response"/>
    <property type="evidence" value="ECO:0007669"/>
    <property type="project" value="TreeGrafter"/>
</dbReference>
<dbReference type="Pfam" id="PF14484">
    <property type="entry name" value="FISNA"/>
    <property type="match status" value="1"/>
</dbReference>
<dbReference type="PROSITE" id="PS50837">
    <property type="entry name" value="NACHT"/>
    <property type="match status" value="1"/>
</dbReference>
<evidence type="ECO:0000256" key="4">
    <source>
        <dbReference type="ARBA" id="ARBA00022737"/>
    </source>
</evidence>
<dbReference type="PANTHER" id="PTHR45690">
    <property type="entry name" value="NACHT, LRR AND PYD DOMAINS-CONTAINING PROTEIN 12"/>
    <property type="match status" value="1"/>
</dbReference>
<evidence type="ECO:0000259" key="9">
    <source>
        <dbReference type="PROSITE" id="PS50837"/>
    </source>
</evidence>
<dbReference type="Pfam" id="PF05729">
    <property type="entry name" value="NACHT"/>
    <property type="match status" value="1"/>
</dbReference>
<feature type="domain" description="Pyrin" evidence="8">
    <location>
        <begin position="1"/>
        <end position="89"/>
    </location>
</feature>
<evidence type="ECO:0000313" key="11">
    <source>
        <dbReference type="Proteomes" id="UP000007648"/>
    </source>
</evidence>
<dbReference type="InterPro" id="IPR032675">
    <property type="entry name" value="LRR_dom_sf"/>
</dbReference>
<dbReference type="InterPro" id="IPR027417">
    <property type="entry name" value="P-loop_NTPase"/>
</dbReference>
<dbReference type="InParanoid" id="A0A7N4PMI7"/>
<dbReference type="InterPro" id="IPR011029">
    <property type="entry name" value="DEATH-like_dom_sf"/>
</dbReference>
<feature type="domain" description="NACHT" evidence="9">
    <location>
        <begin position="196"/>
        <end position="402"/>
    </location>
</feature>
<sequence>MAKDILWALVRYLEHLTPEELKKFKLYLKDEPSGRCIPRGRVEGADRTELAELLVNTFGKRKAWNLTKKLLKKTGLRGLWERARKEILLEEPRLKTNPRNKKKHQEGKDERNKYRERMKEKFQLMRERNSRPGEHELFHHRFTQLLLLRGYRYKEQKHHELLVYGWEHTEFMQERGQLIEMVALFDPFKETGVQPRTVVLQGAAGIGKTTLASKVMLDWAEGNLFQERFDYVFYLTCRELNPLGEREISFADLIANDWPGPKAPMAEIMSQPERLLFIIDGLDELKFPCNEHRYDLCKDWKQKEPVSILLSSLLRKTLLPEACLLLTTRLTALGKFCPLLESPRHVEILGFSVQQRKEYFCKFFRDKDLGKKAFHLVKGNDTLFTMCSVPLMNWVVCTCLKQQMEKGQDPVQALKTTTALYMCYLSNLIIPDDKNFIPQHLRGLCRLAAEGIWDRKLLFEEEDLRRNTLEAADVSAFLDMNLFQKDSGCENCYSFIHLSFQEFFAAIFYVMNTEKEGMKSSDASIPGVRELLEECSGLNSSFVVLVVRFLFGFLNVETAKELERKFRCRMSLKIKSQLLQWAQGETERNIQYHQSMLYFREFYSHLYETQDSEFVTQVLDNIQEIKVQVYHQYDALNAAFCIKHCYKARKISFYSNFGLPAGIWQELFSIVNKNPDLKELMLGSFEFDDSCMENLCKELNNPNCKLEKLTLADFKVTYSSCQHLFSAPSLKSLHLKGEIVKNDDMKLPRETLRKTNCQLEILRITHFSSFTVNVLDFFSAENLKSLHLFSTYIQEDVVELLKNVLAKQDCQLPTISLVNCLLQPTFCYKLFSVLGSSKSLKNLDLSLNFFGKEEIKCLCKTMENQVWKLETLRMSGCKLTVDRLQNLLPFFCSIKNLKKLDLSDNCFGENGVHLLCEALEKQDCNLQILNVWEWNLSQTIKKTLNSLNSRKSFHITWKDYHTATKEFFDWDAEDTLALAHFNGWMTLDKLL</sequence>
<dbReference type="PANTHER" id="PTHR45690:SF15">
    <property type="entry name" value="NACHT, LRR AND PYD DOMAINS-CONTAINING PROTEIN 14"/>
    <property type="match status" value="1"/>
</dbReference>
<keyword evidence="5" id="KW-0547">Nucleotide-binding</keyword>
<keyword evidence="4" id="KW-0677">Repeat</keyword>
<dbReference type="CDD" id="cd08320">
    <property type="entry name" value="Pyrin_NALPs"/>
    <property type="match status" value="1"/>
</dbReference>
<dbReference type="GO" id="GO:0005737">
    <property type="term" value="C:cytoplasm"/>
    <property type="evidence" value="ECO:0007669"/>
    <property type="project" value="UniProtKB-SubCell"/>
</dbReference>
<dbReference type="SUPFAM" id="SSF52540">
    <property type="entry name" value="P-loop containing nucleoside triphosphate hydrolases"/>
    <property type="match status" value="1"/>
</dbReference>
<dbReference type="PROSITE" id="PS50824">
    <property type="entry name" value="DAPIN"/>
    <property type="match status" value="1"/>
</dbReference>
<evidence type="ECO:0000256" key="3">
    <source>
        <dbReference type="ARBA" id="ARBA00022614"/>
    </source>
</evidence>
<dbReference type="SMART" id="SM01288">
    <property type="entry name" value="FISNA"/>
    <property type="match status" value="1"/>
</dbReference>
<evidence type="ECO:0000259" key="8">
    <source>
        <dbReference type="PROSITE" id="PS50824"/>
    </source>
</evidence>
<evidence type="ECO:0000256" key="2">
    <source>
        <dbReference type="ARBA" id="ARBA00022490"/>
    </source>
</evidence>
<name>A0A7N4PMI7_SARHA</name>
<keyword evidence="11" id="KW-1185">Reference proteome</keyword>
<evidence type="ECO:0000313" key="10">
    <source>
        <dbReference type="Ensembl" id="ENSSHAP00000039698.1"/>
    </source>
</evidence>
<gene>
    <name evidence="10" type="primary">LOC105749909</name>
</gene>
<feature type="compositionally biased region" description="Basic residues" evidence="7">
    <location>
        <begin position="96"/>
        <end position="105"/>
    </location>
</feature>
<dbReference type="Gene3D" id="3.40.50.300">
    <property type="entry name" value="P-loop containing nucleotide triphosphate hydrolases"/>
    <property type="match status" value="1"/>
</dbReference>
<dbReference type="PRINTS" id="PR00364">
    <property type="entry name" value="DISEASERSIST"/>
</dbReference>
<reference evidence="10 11" key="1">
    <citation type="journal article" date="2011" name="Proc. Natl. Acad. Sci. U.S.A.">
        <title>Genetic diversity and population structure of the endangered marsupial Sarcophilus harrisii (Tasmanian devil).</title>
        <authorList>
            <person name="Miller W."/>
            <person name="Hayes V.M."/>
            <person name="Ratan A."/>
            <person name="Petersen D.C."/>
            <person name="Wittekindt N.E."/>
            <person name="Miller J."/>
            <person name="Walenz B."/>
            <person name="Knight J."/>
            <person name="Qi J."/>
            <person name="Zhao F."/>
            <person name="Wang Q."/>
            <person name="Bedoya-Reina O.C."/>
            <person name="Katiyar N."/>
            <person name="Tomsho L.P."/>
            <person name="Kasson L.M."/>
            <person name="Hardie R.A."/>
            <person name="Woodbridge P."/>
            <person name="Tindall E.A."/>
            <person name="Bertelsen M.F."/>
            <person name="Dixon D."/>
            <person name="Pyecroft S."/>
            <person name="Helgen K.M."/>
            <person name="Lesk A.M."/>
            <person name="Pringle T.H."/>
            <person name="Patterson N."/>
            <person name="Zhang Y."/>
            <person name="Kreiss A."/>
            <person name="Woods G.M."/>
            <person name="Jones M.E."/>
            <person name="Schuster S.C."/>
        </authorList>
    </citation>
    <scope>NUCLEOTIDE SEQUENCE [LARGE SCALE GENOMIC DNA]</scope>
</reference>
<comment type="subcellular location">
    <subcellularLocation>
        <location evidence="1">Cytoplasm</location>
    </subcellularLocation>
</comment>
<dbReference type="InterPro" id="IPR007111">
    <property type="entry name" value="NACHT_NTPase"/>
</dbReference>
<dbReference type="InterPro" id="IPR004020">
    <property type="entry name" value="DAPIN"/>
</dbReference>
<accession>A0A7N4PMI7</accession>
<evidence type="ECO:0000256" key="5">
    <source>
        <dbReference type="ARBA" id="ARBA00022741"/>
    </source>
</evidence>
<dbReference type="SMART" id="SM01289">
    <property type="entry name" value="PYRIN"/>
    <property type="match status" value="1"/>
</dbReference>
<dbReference type="Pfam" id="PF02758">
    <property type="entry name" value="PYRIN"/>
    <property type="match status" value="1"/>
</dbReference>
<keyword evidence="3" id="KW-0433">Leucine-rich repeat</keyword>
<dbReference type="InterPro" id="IPR041075">
    <property type="entry name" value="NOD1/2_WH"/>
</dbReference>